<evidence type="ECO:0000259" key="8">
    <source>
        <dbReference type="Pfam" id="PF00171"/>
    </source>
</evidence>
<comment type="pathway">
    <text evidence="1 7">Amino-acid biosynthesis; L-proline biosynthesis; L-glutamate 5-semialdehyde from L-glutamate: step 2/2.</text>
</comment>
<dbReference type="InterPro" id="IPR016161">
    <property type="entry name" value="Ald_DH/histidinol_DH"/>
</dbReference>
<dbReference type="PANTHER" id="PTHR11063:SF8">
    <property type="entry name" value="DELTA-1-PYRROLINE-5-CARBOXYLATE SYNTHASE"/>
    <property type="match status" value="1"/>
</dbReference>
<keyword evidence="4 7" id="KW-0521">NADP</keyword>
<evidence type="ECO:0000256" key="1">
    <source>
        <dbReference type="ARBA" id="ARBA00004985"/>
    </source>
</evidence>
<sequence>MNGVIPVCDVKSLARTAKQSARILRRCTSEQKNEALETIANALFQDRNALFEANQRDVEQALKRGVPPHRVDRLTLHNARLQEIIKGVHHVAALDDPVGECIEQIDHANGMQIKKVRVPFGVLAIVYESRPNVTVDAAVLALKSGNAVVLRGGTDAMQTNKALIQSMKRALEGTSIPSETIQFVDDPDRNSIDELLKLRGLVDLAIPRGGAELIRRVVETARVPVIETGVGNCHIYVDQFANQEMAISIVHNAKCSRPSVCNAAETLLIHRACVDTLLPRILSDLSQANVELRLCETSFSKFSDSYSKIKRATEADYQEEFLNDILAVRVVESVEEAVAHIETYGTNHSEAIVTEDPDTAGYFLTNVDAAAVYHNASTRFTDGFEFGFGAEIGISTQKMHARGPMGLRELTSYQYLIHGQGQTRT</sequence>
<dbReference type="Gene3D" id="3.40.309.10">
    <property type="entry name" value="Aldehyde Dehydrogenase, Chain A, domain 2"/>
    <property type="match status" value="1"/>
</dbReference>
<dbReference type="Gene3D" id="3.40.605.10">
    <property type="entry name" value="Aldehyde Dehydrogenase, Chain A, domain 1"/>
    <property type="match status" value="1"/>
</dbReference>
<comment type="subcellular location">
    <subcellularLocation>
        <location evidence="7">Cytoplasm</location>
    </subcellularLocation>
</comment>
<evidence type="ECO:0000256" key="5">
    <source>
        <dbReference type="ARBA" id="ARBA00023002"/>
    </source>
</evidence>
<dbReference type="EMBL" id="MWPS01000016">
    <property type="protein sequence ID" value="OPG16513.1"/>
    <property type="molecule type" value="Genomic_DNA"/>
</dbReference>
<keyword evidence="3 7" id="KW-0641">Proline biosynthesis</keyword>
<dbReference type="FunFam" id="3.40.309.10:FF:000006">
    <property type="entry name" value="Gamma-glutamyl phosphate reductase"/>
    <property type="match status" value="1"/>
</dbReference>
<keyword evidence="2 7" id="KW-0028">Amino-acid biosynthesis</keyword>
<protein>
    <recommendedName>
        <fullName evidence="7">Gamma-glutamyl phosphate reductase</fullName>
        <shortName evidence="7">GPR</shortName>
        <ecNumber evidence="7">1.2.1.41</ecNumber>
    </recommendedName>
    <alternativeName>
        <fullName evidence="7">Glutamate-5-semialdehyde dehydrogenase</fullName>
    </alternativeName>
    <alternativeName>
        <fullName evidence="7">Glutamyl-gamma-semialdehyde dehydrogenase</fullName>
        <shortName evidence="7">GSA dehydrogenase</shortName>
    </alternativeName>
</protein>
<evidence type="ECO:0000256" key="7">
    <source>
        <dbReference type="HAMAP-Rule" id="MF_00412"/>
    </source>
</evidence>
<name>A0A1V4EUA1_9BACL</name>
<accession>A0A1V4EUA1</accession>
<dbReference type="Proteomes" id="UP000190229">
    <property type="component" value="Unassembled WGS sequence"/>
</dbReference>
<dbReference type="InterPro" id="IPR012134">
    <property type="entry name" value="Glu-5-SA_DH"/>
</dbReference>
<dbReference type="GO" id="GO:0055129">
    <property type="term" value="P:L-proline biosynthetic process"/>
    <property type="evidence" value="ECO:0007669"/>
    <property type="project" value="UniProtKB-UniRule"/>
</dbReference>
<keyword evidence="10" id="KW-1185">Reference proteome</keyword>
<dbReference type="PIRSF" id="PIRSF000151">
    <property type="entry name" value="GPR"/>
    <property type="match status" value="1"/>
</dbReference>
<evidence type="ECO:0000256" key="6">
    <source>
        <dbReference type="ARBA" id="ARBA00049024"/>
    </source>
</evidence>
<comment type="caution">
    <text evidence="9">The sequence shown here is derived from an EMBL/GenBank/DDBJ whole genome shotgun (WGS) entry which is preliminary data.</text>
</comment>
<gene>
    <name evidence="7" type="primary">proA</name>
    <name evidence="9" type="ORF">B2M26_06470</name>
</gene>
<evidence type="ECO:0000313" key="10">
    <source>
        <dbReference type="Proteomes" id="UP000190229"/>
    </source>
</evidence>
<dbReference type="InterPro" id="IPR016162">
    <property type="entry name" value="Ald_DH_N"/>
</dbReference>
<dbReference type="NCBIfam" id="TIGR00407">
    <property type="entry name" value="proA"/>
    <property type="match status" value="1"/>
</dbReference>
<evidence type="ECO:0000256" key="3">
    <source>
        <dbReference type="ARBA" id="ARBA00022650"/>
    </source>
</evidence>
<comment type="catalytic activity">
    <reaction evidence="6 7">
        <text>L-glutamate 5-semialdehyde + phosphate + NADP(+) = L-glutamyl 5-phosphate + NADPH + H(+)</text>
        <dbReference type="Rhea" id="RHEA:19541"/>
        <dbReference type="ChEBI" id="CHEBI:15378"/>
        <dbReference type="ChEBI" id="CHEBI:43474"/>
        <dbReference type="ChEBI" id="CHEBI:57783"/>
        <dbReference type="ChEBI" id="CHEBI:58066"/>
        <dbReference type="ChEBI" id="CHEBI:58274"/>
        <dbReference type="ChEBI" id="CHEBI:58349"/>
        <dbReference type="EC" id="1.2.1.41"/>
    </reaction>
</comment>
<dbReference type="NCBIfam" id="NF001221">
    <property type="entry name" value="PRK00197.1"/>
    <property type="match status" value="1"/>
</dbReference>
<comment type="similarity">
    <text evidence="7">Belongs to the gamma-glutamyl phosphate reductase family.</text>
</comment>
<dbReference type="PROSITE" id="PS01223">
    <property type="entry name" value="PROA"/>
    <property type="match status" value="1"/>
</dbReference>
<keyword evidence="5 7" id="KW-0560">Oxidoreductase</keyword>
<dbReference type="AlphaFoldDB" id="A0A1V4EUA1"/>
<evidence type="ECO:0000256" key="4">
    <source>
        <dbReference type="ARBA" id="ARBA00022857"/>
    </source>
</evidence>
<evidence type="ECO:0000256" key="2">
    <source>
        <dbReference type="ARBA" id="ARBA00022605"/>
    </source>
</evidence>
<dbReference type="CDD" id="cd07079">
    <property type="entry name" value="ALDH_F18-19_ProA-GPR"/>
    <property type="match status" value="1"/>
</dbReference>
<dbReference type="Pfam" id="PF00171">
    <property type="entry name" value="Aldedh"/>
    <property type="match status" value="1"/>
</dbReference>
<dbReference type="InterPro" id="IPR015590">
    <property type="entry name" value="Aldehyde_DH_dom"/>
</dbReference>
<reference evidence="9 10" key="1">
    <citation type="submission" date="2017-02" db="EMBL/GenBank/DDBJ databases">
        <title>Draft genome of Acidibacillus ferrooxidans Huett2.</title>
        <authorList>
            <person name="Schopf S."/>
        </authorList>
    </citation>
    <scope>NUCLEOTIDE SEQUENCE [LARGE SCALE GENOMIC DNA]</scope>
    <source>
        <strain evidence="9 10">Huett2</strain>
    </source>
</reference>
<dbReference type="UniPathway" id="UPA00098">
    <property type="reaction ID" value="UER00360"/>
</dbReference>
<proteinExistence type="inferred from homology"/>
<dbReference type="GO" id="GO:0050661">
    <property type="term" value="F:NADP binding"/>
    <property type="evidence" value="ECO:0007669"/>
    <property type="project" value="InterPro"/>
</dbReference>
<dbReference type="InterPro" id="IPR016163">
    <property type="entry name" value="Ald_DH_C"/>
</dbReference>
<dbReference type="GO" id="GO:0005737">
    <property type="term" value="C:cytoplasm"/>
    <property type="evidence" value="ECO:0007669"/>
    <property type="project" value="UniProtKB-SubCell"/>
</dbReference>
<keyword evidence="7" id="KW-0963">Cytoplasm</keyword>
<dbReference type="SUPFAM" id="SSF53720">
    <property type="entry name" value="ALDH-like"/>
    <property type="match status" value="1"/>
</dbReference>
<dbReference type="EC" id="1.2.1.41" evidence="7"/>
<dbReference type="GO" id="GO:0004350">
    <property type="term" value="F:glutamate-5-semialdehyde dehydrogenase activity"/>
    <property type="evidence" value="ECO:0007669"/>
    <property type="project" value="UniProtKB-UniRule"/>
</dbReference>
<organism evidence="9 10">
    <name type="scientific">Ferroacidibacillus organovorans</name>
    <dbReference type="NCBI Taxonomy" id="1765683"/>
    <lineage>
        <taxon>Bacteria</taxon>
        <taxon>Bacillati</taxon>
        <taxon>Bacillota</taxon>
        <taxon>Bacilli</taxon>
        <taxon>Bacillales</taxon>
        <taxon>Alicyclobacillaceae</taxon>
        <taxon>Ferroacidibacillus</taxon>
    </lineage>
</organism>
<evidence type="ECO:0000313" key="9">
    <source>
        <dbReference type="EMBL" id="OPG16513.1"/>
    </source>
</evidence>
<dbReference type="HAMAP" id="MF_00412">
    <property type="entry name" value="ProA"/>
    <property type="match status" value="1"/>
</dbReference>
<feature type="domain" description="Aldehyde dehydrogenase" evidence="8">
    <location>
        <begin position="9"/>
        <end position="290"/>
    </location>
</feature>
<dbReference type="InterPro" id="IPR020593">
    <property type="entry name" value="G-glutamylP_reductase_CS"/>
</dbReference>
<dbReference type="InterPro" id="IPR000965">
    <property type="entry name" value="GPR_dom"/>
</dbReference>
<dbReference type="PANTHER" id="PTHR11063">
    <property type="entry name" value="GLUTAMATE SEMIALDEHYDE DEHYDROGENASE"/>
    <property type="match status" value="1"/>
</dbReference>
<comment type="function">
    <text evidence="7">Catalyzes the NADPH-dependent reduction of L-glutamate 5-phosphate into L-glutamate 5-semialdehyde and phosphate. The product spontaneously undergoes cyclization to form 1-pyrroline-5-carboxylate.</text>
</comment>